<keyword evidence="3" id="KW-0813">Transport</keyword>
<protein>
    <submittedName>
        <fullName evidence="6">Aliphatic sulfonates-binding protein</fullName>
    </submittedName>
</protein>
<dbReference type="CDD" id="cd01008">
    <property type="entry name" value="PBP2_NrtA_SsuA_CpmA_like"/>
    <property type="match status" value="1"/>
</dbReference>
<comment type="similarity">
    <text evidence="2">Belongs to the bacterial solute-binding protein SsuA/TauA family.</text>
</comment>
<sequence>MKFTALFPGHTAPRHRGPIPLLFTALVLGLSVAFAACTQKSETASEPIRFAFQNRIGSALPVIAVEKGFFADAGLDVKPLRFNNGPACAEALYSGSADFGTMGDTTAIISASRSENLTIIASHCTGEHRHRLIVRKDSPYTTLADLSGKRVGIKKGTSTYGGFLAALSAAGIPAGAITVTDLSPSTLPEALAAGSIDAFAASEPTPSMGELKGGRELMTFGGLGNRYPIMLLAQKEFLANRRADTLAFMKALKTAEAFVQAHPAETADIMARATGLPRGVMQSAMARHTYALALDASIMESLSDTAGFLKAQGKVQTVPDFSTACTDRYLN</sequence>
<evidence type="ECO:0000256" key="2">
    <source>
        <dbReference type="ARBA" id="ARBA00010742"/>
    </source>
</evidence>
<keyword evidence="7" id="KW-1185">Reference proteome</keyword>
<dbReference type="GO" id="GO:0042626">
    <property type="term" value="F:ATPase-coupled transmembrane transporter activity"/>
    <property type="evidence" value="ECO:0007669"/>
    <property type="project" value="InterPro"/>
</dbReference>
<evidence type="ECO:0000256" key="4">
    <source>
        <dbReference type="ARBA" id="ARBA00022729"/>
    </source>
</evidence>
<dbReference type="InterPro" id="IPR010067">
    <property type="entry name" value="ABC_SsuA_sub-bd"/>
</dbReference>
<dbReference type="Gene3D" id="3.40.190.10">
    <property type="entry name" value="Periplasmic binding protein-like II"/>
    <property type="match status" value="2"/>
</dbReference>
<organism evidence="6 7">
    <name type="scientific">Desulfoluna butyratoxydans</name>
    <dbReference type="NCBI Taxonomy" id="231438"/>
    <lineage>
        <taxon>Bacteria</taxon>
        <taxon>Pseudomonadati</taxon>
        <taxon>Thermodesulfobacteriota</taxon>
        <taxon>Desulfobacteria</taxon>
        <taxon>Desulfobacterales</taxon>
        <taxon>Desulfolunaceae</taxon>
        <taxon>Desulfoluna</taxon>
    </lineage>
</organism>
<dbReference type="SUPFAM" id="SSF53850">
    <property type="entry name" value="Periplasmic binding protein-like II"/>
    <property type="match status" value="1"/>
</dbReference>
<keyword evidence="4" id="KW-0732">Signal</keyword>
<dbReference type="PANTHER" id="PTHR30024">
    <property type="entry name" value="ALIPHATIC SULFONATES-BINDING PROTEIN-RELATED"/>
    <property type="match status" value="1"/>
</dbReference>
<comment type="subcellular location">
    <subcellularLocation>
        <location evidence="1">Periplasm</location>
    </subcellularLocation>
</comment>
<evidence type="ECO:0000313" key="6">
    <source>
        <dbReference type="EMBL" id="VFQ43183.1"/>
    </source>
</evidence>
<evidence type="ECO:0000259" key="5">
    <source>
        <dbReference type="SMART" id="SM00062"/>
    </source>
</evidence>
<evidence type="ECO:0000256" key="1">
    <source>
        <dbReference type="ARBA" id="ARBA00004418"/>
    </source>
</evidence>
<evidence type="ECO:0000256" key="3">
    <source>
        <dbReference type="ARBA" id="ARBA00022448"/>
    </source>
</evidence>
<dbReference type="GO" id="GO:0042597">
    <property type="term" value="C:periplasmic space"/>
    <property type="evidence" value="ECO:0007669"/>
    <property type="project" value="UniProtKB-SubCell"/>
</dbReference>
<dbReference type="InterPro" id="IPR015168">
    <property type="entry name" value="SsuA/THI5"/>
</dbReference>
<dbReference type="AlphaFoldDB" id="A0A4U8YPL1"/>
<dbReference type="Pfam" id="PF09084">
    <property type="entry name" value="NMT1"/>
    <property type="match status" value="1"/>
</dbReference>
<dbReference type="NCBIfam" id="TIGR01728">
    <property type="entry name" value="SsuA_fam"/>
    <property type="match status" value="1"/>
</dbReference>
<evidence type="ECO:0000313" key="7">
    <source>
        <dbReference type="Proteomes" id="UP000507962"/>
    </source>
</evidence>
<dbReference type="EMBL" id="CAADHO010000001">
    <property type="protein sequence ID" value="VFQ43183.1"/>
    <property type="molecule type" value="Genomic_DNA"/>
</dbReference>
<accession>A0A4U8YPL1</accession>
<dbReference type="GO" id="GO:0016020">
    <property type="term" value="C:membrane"/>
    <property type="evidence" value="ECO:0007669"/>
    <property type="project" value="InterPro"/>
</dbReference>
<name>A0A4U8YPL1_9BACT</name>
<dbReference type="GO" id="GO:0042918">
    <property type="term" value="P:alkanesulfonate transmembrane transport"/>
    <property type="evidence" value="ECO:0007669"/>
    <property type="project" value="TreeGrafter"/>
</dbReference>
<dbReference type="SMART" id="SM00062">
    <property type="entry name" value="PBPb"/>
    <property type="match status" value="1"/>
</dbReference>
<feature type="domain" description="Solute-binding protein family 3/N-terminal" evidence="5">
    <location>
        <begin position="53"/>
        <end position="266"/>
    </location>
</feature>
<dbReference type="Proteomes" id="UP000507962">
    <property type="component" value="Unassembled WGS sequence"/>
</dbReference>
<proteinExistence type="inferred from homology"/>
<dbReference type="PANTHER" id="PTHR30024:SF47">
    <property type="entry name" value="TAURINE-BINDING PERIPLASMIC PROTEIN"/>
    <property type="match status" value="1"/>
</dbReference>
<gene>
    <name evidence="6" type="ORF">MSL71_8110</name>
</gene>
<reference evidence="6 7" key="1">
    <citation type="submission" date="2019-03" db="EMBL/GenBank/DDBJ databases">
        <authorList>
            <person name="Nijsse B."/>
        </authorList>
    </citation>
    <scope>NUCLEOTIDE SEQUENCE [LARGE SCALE GENOMIC DNA]</scope>
    <source>
        <strain evidence="6">Desulfoluna butyratoxydans MSL71</strain>
    </source>
</reference>
<dbReference type="RefSeq" id="WP_180137363.1">
    <property type="nucleotide sequence ID" value="NZ_CAADHO010000001.1"/>
</dbReference>
<dbReference type="InterPro" id="IPR001638">
    <property type="entry name" value="Solute-binding_3/MltF_N"/>
</dbReference>